<protein>
    <submittedName>
        <fullName evidence="3">Putative efflux pump membrane fusion protein</fullName>
    </submittedName>
</protein>
<evidence type="ECO:0000256" key="2">
    <source>
        <dbReference type="SAM" id="Phobius"/>
    </source>
</evidence>
<dbReference type="EMBL" id="CP010904">
    <property type="protein sequence ID" value="AKJ64281.1"/>
    <property type="molecule type" value="Genomic_DNA"/>
</dbReference>
<dbReference type="Proteomes" id="UP000035268">
    <property type="component" value="Chromosome"/>
</dbReference>
<reference evidence="3 4" key="2">
    <citation type="journal article" date="2016" name="ISME J.">
        <title>Characterization of the first cultured representative of Verrucomicrobia subdivision 5 indicates the proposal of a novel phylum.</title>
        <authorList>
            <person name="Spring S."/>
            <person name="Bunk B."/>
            <person name="Sproer C."/>
            <person name="Schumann P."/>
            <person name="Rohde M."/>
            <person name="Tindall B.J."/>
            <person name="Klenk H.P."/>
        </authorList>
    </citation>
    <scope>NUCLEOTIDE SEQUENCE [LARGE SCALE GENOMIC DNA]</scope>
    <source>
        <strain evidence="3 4">L21-Fru-AB</strain>
    </source>
</reference>
<name>A0A0G3ECQ1_9BACT</name>
<evidence type="ECO:0000313" key="3">
    <source>
        <dbReference type="EMBL" id="AKJ64281.1"/>
    </source>
</evidence>
<sequence>MSPKKKYKIKGTKDFLIIAIACFIFCIWAIRDGWFPTEGVLKKHPQRVELSFERAGRVTEVQVEEGQEVRPGEVVAEIAATDLERAVFEAEKAYRRVREQGTEADQRKALGELREARAALEQAELKVGDQYGKNDLSVADVLEVKVREGYRVKPGETAVVIHPHDHFYPFNKSLTFLTGILFFVFMYLHWVANR</sequence>
<keyword evidence="4" id="KW-1185">Reference proteome</keyword>
<organism evidence="3 4">
    <name type="scientific">Kiritimatiella glycovorans</name>
    <dbReference type="NCBI Taxonomy" id="1307763"/>
    <lineage>
        <taxon>Bacteria</taxon>
        <taxon>Pseudomonadati</taxon>
        <taxon>Kiritimatiellota</taxon>
        <taxon>Kiritimatiellia</taxon>
        <taxon>Kiritimatiellales</taxon>
        <taxon>Kiritimatiellaceae</taxon>
        <taxon>Kiritimatiella</taxon>
    </lineage>
</organism>
<accession>A0A0G3ECQ1</accession>
<dbReference type="RefSeq" id="WP_052881634.1">
    <property type="nucleotide sequence ID" value="NZ_CP010904.1"/>
</dbReference>
<keyword evidence="2" id="KW-0472">Membrane</keyword>
<dbReference type="STRING" id="1307763.L21SP4_01022"/>
<proteinExistence type="predicted"/>
<gene>
    <name evidence="3" type="ORF">L21SP4_01022</name>
</gene>
<feature type="coiled-coil region" evidence="1">
    <location>
        <begin position="80"/>
        <end position="126"/>
    </location>
</feature>
<dbReference type="KEGG" id="vbl:L21SP4_01022"/>
<feature type="transmembrane region" description="Helical" evidence="2">
    <location>
        <begin position="173"/>
        <end position="192"/>
    </location>
</feature>
<feature type="transmembrane region" description="Helical" evidence="2">
    <location>
        <begin position="12"/>
        <end position="30"/>
    </location>
</feature>
<dbReference type="OrthoDB" id="9787434at2"/>
<keyword evidence="2" id="KW-1133">Transmembrane helix</keyword>
<dbReference type="AlphaFoldDB" id="A0A0G3ECQ1"/>
<evidence type="ECO:0000256" key="1">
    <source>
        <dbReference type="SAM" id="Coils"/>
    </source>
</evidence>
<dbReference type="Gene3D" id="2.40.50.100">
    <property type="match status" value="1"/>
</dbReference>
<keyword evidence="1" id="KW-0175">Coiled coil</keyword>
<reference evidence="4" key="1">
    <citation type="submission" date="2015-02" db="EMBL/GenBank/DDBJ databases">
        <title>Description and complete genome sequence of the first cultured representative of the subdivision 5 of the Verrucomicrobia phylum.</title>
        <authorList>
            <person name="Spring S."/>
            <person name="Bunk B."/>
            <person name="Sproer C."/>
            <person name="Klenk H.-P."/>
        </authorList>
    </citation>
    <scope>NUCLEOTIDE SEQUENCE [LARGE SCALE GENOMIC DNA]</scope>
    <source>
        <strain evidence="4">L21-Fru-AB</strain>
    </source>
</reference>
<keyword evidence="2" id="KW-0812">Transmembrane</keyword>
<evidence type="ECO:0000313" key="4">
    <source>
        <dbReference type="Proteomes" id="UP000035268"/>
    </source>
</evidence>